<dbReference type="Proteomes" id="UP000530268">
    <property type="component" value="Unassembled WGS sequence"/>
</dbReference>
<name>A0A7W6ECB7_9RHOB</name>
<gene>
    <name evidence="2" type="ORF">GGR95_003666</name>
</gene>
<accession>A0A7W6ECB7</accession>
<keyword evidence="3" id="KW-1185">Reference proteome</keyword>
<dbReference type="RefSeq" id="WP_184568248.1">
    <property type="nucleotide sequence ID" value="NZ_JACIEI010000024.1"/>
</dbReference>
<dbReference type="SUPFAM" id="SSF51182">
    <property type="entry name" value="RmlC-like cupins"/>
    <property type="match status" value="2"/>
</dbReference>
<dbReference type="Gene3D" id="2.60.120.10">
    <property type="entry name" value="Jelly Rolls"/>
    <property type="match status" value="1"/>
</dbReference>
<dbReference type="InterPro" id="IPR025979">
    <property type="entry name" value="ChrR-like_cupin_dom"/>
</dbReference>
<protein>
    <recommendedName>
        <fullName evidence="1">ChrR-like cupin domain-containing protein</fullName>
    </recommendedName>
</protein>
<dbReference type="InterPro" id="IPR014710">
    <property type="entry name" value="RmlC-like_jellyroll"/>
</dbReference>
<dbReference type="Pfam" id="PF12973">
    <property type="entry name" value="Cupin_7"/>
    <property type="match status" value="1"/>
</dbReference>
<evidence type="ECO:0000313" key="3">
    <source>
        <dbReference type="Proteomes" id="UP000530268"/>
    </source>
</evidence>
<dbReference type="AlphaFoldDB" id="A0A7W6ECB7"/>
<dbReference type="CDD" id="cd20303">
    <property type="entry name" value="cupin_ChrR_1"/>
    <property type="match status" value="1"/>
</dbReference>
<dbReference type="EMBL" id="JACIEI010000024">
    <property type="protein sequence ID" value="MBB3996000.1"/>
    <property type="molecule type" value="Genomic_DNA"/>
</dbReference>
<dbReference type="InterPro" id="IPR011051">
    <property type="entry name" value="RmlC_Cupin_sf"/>
</dbReference>
<proteinExistence type="predicted"/>
<reference evidence="2 3" key="1">
    <citation type="submission" date="2020-08" db="EMBL/GenBank/DDBJ databases">
        <title>Genomic Encyclopedia of Type Strains, Phase IV (KMG-IV): sequencing the most valuable type-strain genomes for metagenomic binning, comparative biology and taxonomic classification.</title>
        <authorList>
            <person name="Goeker M."/>
        </authorList>
    </citation>
    <scope>NUCLEOTIDE SEQUENCE [LARGE SCALE GENOMIC DNA]</scope>
    <source>
        <strain evidence="2 3">DSM 102234</strain>
    </source>
</reference>
<organism evidence="2 3">
    <name type="scientific">Sulfitobacter undariae</name>
    <dbReference type="NCBI Taxonomy" id="1563671"/>
    <lineage>
        <taxon>Bacteria</taxon>
        <taxon>Pseudomonadati</taxon>
        <taxon>Pseudomonadota</taxon>
        <taxon>Alphaproteobacteria</taxon>
        <taxon>Rhodobacterales</taxon>
        <taxon>Roseobacteraceae</taxon>
        <taxon>Sulfitobacter</taxon>
    </lineage>
</organism>
<evidence type="ECO:0000313" key="2">
    <source>
        <dbReference type="EMBL" id="MBB3996000.1"/>
    </source>
</evidence>
<feature type="domain" description="ChrR-like cupin" evidence="1">
    <location>
        <begin position="9"/>
        <end position="111"/>
    </location>
</feature>
<comment type="caution">
    <text evidence="2">The sequence shown here is derived from an EMBL/GenBank/DDBJ whole genome shotgun (WGS) entry which is preliminary data.</text>
</comment>
<evidence type="ECO:0000259" key="1">
    <source>
        <dbReference type="Pfam" id="PF12973"/>
    </source>
</evidence>
<sequence length="223" mass="24360">MELNADFKEQITIHSEQLEWIPSPMQGVDRRMLDRIGGEVARATSIVRYAKGSKFSAHTHTGGEEFIVLDGVFQDEHGDFPEGTYVRNPPTTSHTPGSDEGCTIFVKLWQFDPDDRNQFRKTMAEELATPIDGVATAHLHSDAFEVVTYHHLDAGAALSKSDVGGTEMLVIHGTVTHGADTLDKGAWLRLPEGDALHVTAGKDGAKIWIKTGHLAHAKAPVTK</sequence>